<dbReference type="InterPro" id="IPR043472">
    <property type="entry name" value="Macro_dom-like"/>
</dbReference>
<dbReference type="AlphaFoldDB" id="A0A381PSS9"/>
<dbReference type="InterPro" id="IPR002589">
    <property type="entry name" value="Macro_dom"/>
</dbReference>
<accession>A0A381PSS9</accession>
<evidence type="ECO:0000313" key="2">
    <source>
        <dbReference type="EMBL" id="SUZ68523.1"/>
    </source>
</evidence>
<protein>
    <recommendedName>
        <fullName evidence="1">Macro domain-containing protein</fullName>
    </recommendedName>
</protein>
<dbReference type="PANTHER" id="PTHR11106:SF27">
    <property type="entry name" value="MACRO DOMAIN-CONTAINING PROTEIN"/>
    <property type="match status" value="1"/>
</dbReference>
<sequence>VNAANSALAGGGGVDGAIHAVGGPAIFEECQVIIAQQGSCPTGTAVATSGGSLPARWVIHTVGPIWSQHDPLDNRNLLASCYGASLDLAAKLGAKTVAFSAISTGVYGYPRELAAPVAVSTVRDWLTKNGSTVSVEAVSLVCFDQENFDLCQHALEDNS</sequence>
<feature type="domain" description="Macro" evidence="1">
    <location>
        <begin position="1"/>
        <end position="159"/>
    </location>
</feature>
<evidence type="ECO:0000259" key="1">
    <source>
        <dbReference type="PROSITE" id="PS51154"/>
    </source>
</evidence>
<dbReference type="Pfam" id="PF01661">
    <property type="entry name" value="Macro"/>
    <property type="match status" value="1"/>
</dbReference>
<proteinExistence type="predicted"/>
<dbReference type="SUPFAM" id="SSF52949">
    <property type="entry name" value="Macro domain-like"/>
    <property type="match status" value="1"/>
</dbReference>
<dbReference type="PANTHER" id="PTHR11106">
    <property type="entry name" value="GANGLIOSIDE INDUCED DIFFERENTIATION ASSOCIATED PROTEIN 2-RELATED"/>
    <property type="match status" value="1"/>
</dbReference>
<organism evidence="2">
    <name type="scientific">marine metagenome</name>
    <dbReference type="NCBI Taxonomy" id="408172"/>
    <lineage>
        <taxon>unclassified sequences</taxon>
        <taxon>metagenomes</taxon>
        <taxon>ecological metagenomes</taxon>
    </lineage>
</organism>
<gene>
    <name evidence="2" type="ORF">METZ01_LOCUS21377</name>
</gene>
<reference evidence="2" key="1">
    <citation type="submission" date="2018-05" db="EMBL/GenBank/DDBJ databases">
        <authorList>
            <person name="Lanie J.A."/>
            <person name="Ng W.-L."/>
            <person name="Kazmierczak K.M."/>
            <person name="Andrzejewski T.M."/>
            <person name="Davidsen T.M."/>
            <person name="Wayne K.J."/>
            <person name="Tettelin H."/>
            <person name="Glass J.I."/>
            <person name="Rusch D."/>
            <person name="Podicherti R."/>
            <person name="Tsui H.-C.T."/>
            <person name="Winkler M.E."/>
        </authorList>
    </citation>
    <scope>NUCLEOTIDE SEQUENCE</scope>
</reference>
<dbReference type="SMART" id="SM00506">
    <property type="entry name" value="A1pp"/>
    <property type="match status" value="1"/>
</dbReference>
<feature type="non-terminal residue" evidence="2">
    <location>
        <position position="1"/>
    </location>
</feature>
<dbReference type="EMBL" id="UINC01001039">
    <property type="protein sequence ID" value="SUZ68523.1"/>
    <property type="molecule type" value="Genomic_DNA"/>
</dbReference>
<dbReference type="PROSITE" id="PS51154">
    <property type="entry name" value="MACRO"/>
    <property type="match status" value="1"/>
</dbReference>
<dbReference type="Gene3D" id="3.40.220.10">
    <property type="entry name" value="Leucine Aminopeptidase, subunit E, domain 1"/>
    <property type="match status" value="1"/>
</dbReference>
<name>A0A381PSS9_9ZZZZ</name>